<sequence length="60" mass="6592">MTSDQYANERIEKLAGDKALLRARLGDVIRICEAVRYTAGLGKGQVERLEKAKSILAETA</sequence>
<name>A0A2P7SE53_9HYPH</name>
<accession>A0A2P7SE53</accession>
<dbReference type="AlphaFoldDB" id="A0A2P7SE53"/>
<keyword evidence="2" id="KW-1185">Reference proteome</keyword>
<comment type="caution">
    <text evidence="1">The sequence shown here is derived from an EMBL/GenBank/DDBJ whole genome shotgun (WGS) entry which is preliminary data.</text>
</comment>
<dbReference type="EMBL" id="PXYL01000005">
    <property type="protein sequence ID" value="PSJ60794.1"/>
    <property type="molecule type" value="Genomic_DNA"/>
</dbReference>
<dbReference type="OrthoDB" id="8457014at2"/>
<proteinExistence type="predicted"/>
<reference evidence="1 2" key="1">
    <citation type="submission" date="2018-03" db="EMBL/GenBank/DDBJ databases">
        <title>The draft genome of Mesorhizobium soli JCM 19897.</title>
        <authorList>
            <person name="Li L."/>
            <person name="Liu L."/>
            <person name="Liang L."/>
            <person name="Wang T."/>
            <person name="Zhang X."/>
        </authorList>
    </citation>
    <scope>NUCLEOTIDE SEQUENCE [LARGE SCALE GENOMIC DNA]</scope>
    <source>
        <strain evidence="1 2">JCM 19897</strain>
    </source>
</reference>
<dbReference type="RefSeq" id="WP_106724259.1">
    <property type="nucleotide sequence ID" value="NZ_PXYL01000005.1"/>
</dbReference>
<organism evidence="1 2">
    <name type="scientific">Pseudaminobacter soli</name>
    <name type="common">ex Li et al. 2025</name>
    <dbReference type="NCBI Taxonomy" id="1295366"/>
    <lineage>
        <taxon>Bacteria</taxon>
        <taxon>Pseudomonadati</taxon>
        <taxon>Pseudomonadota</taxon>
        <taxon>Alphaproteobacteria</taxon>
        <taxon>Hyphomicrobiales</taxon>
        <taxon>Phyllobacteriaceae</taxon>
        <taxon>Pseudaminobacter</taxon>
    </lineage>
</organism>
<protein>
    <submittedName>
        <fullName evidence="1">Uncharacterized protein</fullName>
    </submittedName>
</protein>
<evidence type="ECO:0000313" key="1">
    <source>
        <dbReference type="EMBL" id="PSJ60794.1"/>
    </source>
</evidence>
<evidence type="ECO:0000313" key="2">
    <source>
        <dbReference type="Proteomes" id="UP000240653"/>
    </source>
</evidence>
<dbReference type="Proteomes" id="UP000240653">
    <property type="component" value="Unassembled WGS sequence"/>
</dbReference>
<gene>
    <name evidence="1" type="ORF">C7I85_12185</name>
</gene>